<dbReference type="EMBL" id="FOOI01000002">
    <property type="protein sequence ID" value="SFF77726.1"/>
    <property type="molecule type" value="Genomic_DNA"/>
</dbReference>
<feature type="domain" description="N-acetyltransferase" evidence="2">
    <location>
        <begin position="62"/>
        <end position="207"/>
    </location>
</feature>
<dbReference type="InterPro" id="IPR016181">
    <property type="entry name" value="Acyl_CoA_acyltransferase"/>
</dbReference>
<evidence type="ECO:0000313" key="3">
    <source>
        <dbReference type="EMBL" id="SFF77726.1"/>
    </source>
</evidence>
<dbReference type="Proteomes" id="UP000199052">
    <property type="component" value="Unassembled WGS sequence"/>
</dbReference>
<gene>
    <name evidence="3" type="ORF">SAMN05421678_102106</name>
</gene>
<name>A0A1I2LKY1_9ACTN</name>
<dbReference type="Gene3D" id="3.40.630.30">
    <property type="match status" value="1"/>
</dbReference>
<accession>A0A1I2LKY1</accession>
<feature type="compositionally biased region" description="Basic and acidic residues" evidence="1">
    <location>
        <begin position="12"/>
        <end position="25"/>
    </location>
</feature>
<protein>
    <submittedName>
        <fullName evidence="3">Predicted acetyltransferase</fullName>
    </submittedName>
</protein>
<organism evidence="3 4">
    <name type="scientific">Actinopolymorpha cephalotaxi</name>
    <dbReference type="NCBI Taxonomy" id="504797"/>
    <lineage>
        <taxon>Bacteria</taxon>
        <taxon>Bacillati</taxon>
        <taxon>Actinomycetota</taxon>
        <taxon>Actinomycetes</taxon>
        <taxon>Propionibacteriales</taxon>
        <taxon>Actinopolymorphaceae</taxon>
        <taxon>Actinopolymorpha</taxon>
    </lineage>
</organism>
<feature type="region of interest" description="Disordered" evidence="1">
    <location>
        <begin position="1"/>
        <end position="49"/>
    </location>
</feature>
<reference evidence="3 4" key="1">
    <citation type="submission" date="2016-10" db="EMBL/GenBank/DDBJ databases">
        <authorList>
            <person name="de Groot N.N."/>
        </authorList>
    </citation>
    <scope>NUCLEOTIDE SEQUENCE [LARGE SCALE GENOMIC DNA]</scope>
    <source>
        <strain evidence="3 4">CPCC 202808</strain>
    </source>
</reference>
<dbReference type="AlphaFoldDB" id="A0A1I2LKY1"/>
<dbReference type="SUPFAM" id="SSF55729">
    <property type="entry name" value="Acyl-CoA N-acyltransferases (Nat)"/>
    <property type="match status" value="1"/>
</dbReference>
<dbReference type="STRING" id="504797.SAMN05421678_102106"/>
<dbReference type="GO" id="GO:0016747">
    <property type="term" value="F:acyltransferase activity, transferring groups other than amino-acyl groups"/>
    <property type="evidence" value="ECO:0007669"/>
    <property type="project" value="InterPro"/>
</dbReference>
<evidence type="ECO:0000259" key="2">
    <source>
        <dbReference type="PROSITE" id="PS51186"/>
    </source>
</evidence>
<dbReference type="InterPro" id="IPR000182">
    <property type="entry name" value="GNAT_dom"/>
</dbReference>
<dbReference type="PROSITE" id="PS51186">
    <property type="entry name" value="GNAT"/>
    <property type="match status" value="1"/>
</dbReference>
<evidence type="ECO:0000256" key="1">
    <source>
        <dbReference type="SAM" id="MobiDB-lite"/>
    </source>
</evidence>
<evidence type="ECO:0000313" key="4">
    <source>
        <dbReference type="Proteomes" id="UP000199052"/>
    </source>
</evidence>
<sequence>MAGEPWRPWYSSDRRHTVGADDTRDRRRGRHPRPGKLSYGDPVTDTTTSLHRMTDADRPLIDRLWQLYAHDLSEFRGTMPDAAGLFKWTRVPDYFDDPDRCGYLVLHGSAPAGFALVRGLKDDSRLMGEFFVVRAVRRRGVGHDVALELLRLHPGRWEIPFQEENPGAARFWRRIATEVAGDRWTEERRPVPGKPQIPPDVWLSLTV</sequence>
<keyword evidence="3" id="KW-0808">Transferase</keyword>
<proteinExistence type="predicted"/>